<evidence type="ECO:0000313" key="2">
    <source>
        <dbReference type="EMBL" id="GAG10708.1"/>
    </source>
</evidence>
<dbReference type="GO" id="GO:0061503">
    <property type="term" value="F:tRNA threonylcarbamoyladenosine dehydratase"/>
    <property type="evidence" value="ECO:0007669"/>
    <property type="project" value="TreeGrafter"/>
</dbReference>
<feature type="domain" description="THIF-type NAD/FAD binding fold" evidence="1">
    <location>
        <begin position="1"/>
        <end position="112"/>
    </location>
</feature>
<dbReference type="AlphaFoldDB" id="X0VE03"/>
<name>X0VE03_9ZZZZ</name>
<dbReference type="InterPro" id="IPR000594">
    <property type="entry name" value="ThiF_NAD_FAD-bd"/>
</dbReference>
<organism evidence="2">
    <name type="scientific">marine sediment metagenome</name>
    <dbReference type="NCBI Taxonomy" id="412755"/>
    <lineage>
        <taxon>unclassified sequences</taxon>
        <taxon>metagenomes</taxon>
        <taxon>ecological metagenomes</taxon>
    </lineage>
</organism>
<reference evidence="2" key="1">
    <citation type="journal article" date="2014" name="Front. Microbiol.">
        <title>High frequency of phylogenetically diverse reductive dehalogenase-homologous genes in deep subseafloor sedimentary metagenomes.</title>
        <authorList>
            <person name="Kawai M."/>
            <person name="Futagami T."/>
            <person name="Toyoda A."/>
            <person name="Takaki Y."/>
            <person name="Nishi S."/>
            <person name="Hori S."/>
            <person name="Arai W."/>
            <person name="Tsubouchi T."/>
            <person name="Morono Y."/>
            <person name="Uchiyama I."/>
            <person name="Ito T."/>
            <person name="Fujiyama A."/>
            <person name="Inagaki F."/>
            <person name="Takami H."/>
        </authorList>
    </citation>
    <scope>NUCLEOTIDE SEQUENCE</scope>
    <source>
        <strain evidence="2">Expedition CK06-06</strain>
    </source>
</reference>
<dbReference type="EMBL" id="BARS01027328">
    <property type="protein sequence ID" value="GAG10708.1"/>
    <property type="molecule type" value="Genomic_DNA"/>
</dbReference>
<gene>
    <name evidence="2" type="ORF">S01H1_42937</name>
</gene>
<sequence length="174" mass="19739">GCGGIGYWVAKFAAMSGIDPIYLFDPDTFEEHNFNRIDLQTKFIGRNKADITRAMISTLRPECSVFAFPYKYSELSAEKTDWVIDCTDKYEAQLKNQSIAEKIGSKYFKAGYDGEDFSIHNKVAEWGEAEDGYQVVPSWVVPATIVASLAVGKVMKYVDKEAISRVSELYRFRR</sequence>
<accession>X0VE03</accession>
<dbReference type="PANTHER" id="PTHR43267">
    <property type="entry name" value="TRNA THREONYLCARBAMOYLADENOSINE DEHYDRATASE"/>
    <property type="match status" value="1"/>
</dbReference>
<feature type="non-terminal residue" evidence="2">
    <location>
        <position position="1"/>
    </location>
</feature>
<dbReference type="Pfam" id="PF00899">
    <property type="entry name" value="ThiF"/>
    <property type="match status" value="1"/>
</dbReference>
<dbReference type="GO" id="GO:0008641">
    <property type="term" value="F:ubiquitin-like modifier activating enzyme activity"/>
    <property type="evidence" value="ECO:0007669"/>
    <property type="project" value="InterPro"/>
</dbReference>
<comment type="caution">
    <text evidence="2">The sequence shown here is derived from an EMBL/GenBank/DDBJ whole genome shotgun (WGS) entry which is preliminary data.</text>
</comment>
<dbReference type="PANTHER" id="PTHR43267:SF1">
    <property type="entry name" value="TRNA THREONYLCARBAMOYLADENOSINE DEHYDRATASE"/>
    <property type="match status" value="1"/>
</dbReference>
<proteinExistence type="predicted"/>
<dbReference type="InterPro" id="IPR045886">
    <property type="entry name" value="ThiF/MoeB/HesA"/>
</dbReference>
<dbReference type="GO" id="GO:0061504">
    <property type="term" value="P:cyclic threonylcarbamoyladenosine biosynthetic process"/>
    <property type="evidence" value="ECO:0007669"/>
    <property type="project" value="TreeGrafter"/>
</dbReference>
<dbReference type="SUPFAM" id="SSF69572">
    <property type="entry name" value="Activating enzymes of the ubiquitin-like proteins"/>
    <property type="match status" value="1"/>
</dbReference>
<evidence type="ECO:0000259" key="1">
    <source>
        <dbReference type="Pfam" id="PF00899"/>
    </source>
</evidence>
<dbReference type="InterPro" id="IPR035985">
    <property type="entry name" value="Ubiquitin-activating_enz"/>
</dbReference>
<dbReference type="Gene3D" id="3.40.50.720">
    <property type="entry name" value="NAD(P)-binding Rossmann-like Domain"/>
    <property type="match status" value="1"/>
</dbReference>
<dbReference type="CDD" id="cd01483">
    <property type="entry name" value="E1_enzyme_family"/>
    <property type="match status" value="1"/>
</dbReference>
<protein>
    <recommendedName>
        <fullName evidence="1">THIF-type NAD/FAD binding fold domain-containing protein</fullName>
    </recommendedName>
</protein>